<keyword evidence="2" id="KW-1185">Reference proteome</keyword>
<protein>
    <submittedName>
        <fullName evidence="1">Uncharacterized protein</fullName>
    </submittedName>
</protein>
<dbReference type="RefSeq" id="WP_308358378.1">
    <property type="nucleotide sequence ID" value="NZ_CP129970.2"/>
</dbReference>
<evidence type="ECO:0000313" key="2">
    <source>
        <dbReference type="Proteomes" id="UP001244443"/>
    </source>
</evidence>
<proteinExistence type="predicted"/>
<name>A0AA51N957_9BACT</name>
<dbReference type="AlphaFoldDB" id="A0AA51N957"/>
<dbReference type="EMBL" id="CP129970">
    <property type="protein sequence ID" value="WMN08035.1"/>
    <property type="molecule type" value="Genomic_DNA"/>
</dbReference>
<gene>
    <name evidence="1" type="ORF">QYS48_30820</name>
</gene>
<evidence type="ECO:0000313" key="1">
    <source>
        <dbReference type="EMBL" id="WMN08035.1"/>
    </source>
</evidence>
<dbReference type="Proteomes" id="UP001244443">
    <property type="component" value="Chromosome"/>
</dbReference>
<organism evidence="1 2">
    <name type="scientific">Marivirga arenosa</name>
    <dbReference type="NCBI Taxonomy" id="3059076"/>
    <lineage>
        <taxon>Bacteria</taxon>
        <taxon>Pseudomonadati</taxon>
        <taxon>Bacteroidota</taxon>
        <taxon>Cytophagia</taxon>
        <taxon>Cytophagales</taxon>
        <taxon>Marivirgaceae</taxon>
        <taxon>Marivirga</taxon>
    </lineage>
</organism>
<reference evidence="1" key="1">
    <citation type="submission" date="2023-08" db="EMBL/GenBank/DDBJ databases">
        <title>Comparative genomics and taxonomic characterization of three novel marine species of genus Marivirga.</title>
        <authorList>
            <person name="Muhammad N."/>
            <person name="Kim S.-G."/>
        </authorList>
    </citation>
    <scope>NUCLEOTIDE SEQUENCE [LARGE SCALE GENOMIC DNA]</scope>
    <source>
        <strain evidence="1">ABR2-2</strain>
    </source>
</reference>
<accession>A0AA51N957</accession>
<sequence length="73" mass="8634">MNIQAEKLRIMKMILETDNPTILESIKNLFVKQPDSDFWTTLPENEKKDILKGIEELEKGEVVNYDDFIARHR</sequence>